<feature type="region of interest" description="Disordered" evidence="2">
    <location>
        <begin position="289"/>
        <end position="316"/>
    </location>
</feature>
<dbReference type="InterPro" id="IPR003488">
    <property type="entry name" value="DprA"/>
</dbReference>
<sequence>MTPADSLARLRLARTEGIGPQHFRRLTAQHGGAAAALRALPADPARRFTAADPAMVEREHEAVLGMGGAWLHIGSPGYPPLLAALEDAPPVLAAIGDLSLLAMRQVAIVGSRNASAAGRRIAEDMAEALAESGVAVTSGLARGIDAAAHQGALRHGRTIAVIPGGLDVTYPPENRDLQERIAAEGLLLAEAPLGTAPLSRHFPKRNRIVAGLSLGVVVVEAAPRSGTLITARLGAEAGREIYAVPGSPLDPRCQGSNDLLRNGARFCEHAGDILETLPATAEALPLFAPRPSRVPARPPADVPTRPHAEPGASGVSDLLSLIGPTPVAVDEVLRRCHLSPPNARAALLELELEGLIEALPGNRVVRSGAQRAEGLEGA</sequence>
<evidence type="ECO:0000313" key="6">
    <source>
        <dbReference type="Proteomes" id="UP000184387"/>
    </source>
</evidence>
<feature type="domain" description="DprA winged helix" evidence="4">
    <location>
        <begin position="305"/>
        <end position="362"/>
    </location>
</feature>
<dbReference type="Proteomes" id="UP000184387">
    <property type="component" value="Unassembled WGS sequence"/>
</dbReference>
<reference evidence="5 6" key="1">
    <citation type="submission" date="2016-11" db="EMBL/GenBank/DDBJ databases">
        <authorList>
            <person name="Jaros S."/>
            <person name="Januszkiewicz K."/>
            <person name="Wedrychowicz H."/>
        </authorList>
    </citation>
    <scope>NUCLEOTIDE SEQUENCE [LARGE SCALE GENOMIC DNA]</scope>
    <source>
        <strain evidence="5 6">DSM 14916</strain>
    </source>
</reference>
<dbReference type="OrthoDB" id="9785707at2"/>
<dbReference type="InterPro" id="IPR036388">
    <property type="entry name" value="WH-like_DNA-bd_sf"/>
</dbReference>
<dbReference type="GO" id="GO:0009294">
    <property type="term" value="P:DNA-mediated transformation"/>
    <property type="evidence" value="ECO:0007669"/>
    <property type="project" value="InterPro"/>
</dbReference>
<dbReference type="InterPro" id="IPR041614">
    <property type="entry name" value="DprA_WH"/>
</dbReference>
<feature type="domain" description="Smf/DprA SLOG" evidence="3">
    <location>
        <begin position="72"/>
        <end position="277"/>
    </location>
</feature>
<accession>A0A1M6IH29</accession>
<comment type="similarity">
    <text evidence="1">Belongs to the DprA/Smf family.</text>
</comment>
<dbReference type="Pfam" id="PF17782">
    <property type="entry name" value="WHD_DprA"/>
    <property type="match status" value="1"/>
</dbReference>
<dbReference type="Gene3D" id="3.40.50.450">
    <property type="match status" value="1"/>
</dbReference>
<dbReference type="SUPFAM" id="SSF102405">
    <property type="entry name" value="MCP/YpsA-like"/>
    <property type="match status" value="1"/>
</dbReference>
<gene>
    <name evidence="5" type="ORF">SAMN02745194_02321</name>
</gene>
<proteinExistence type="inferred from homology"/>
<evidence type="ECO:0000259" key="4">
    <source>
        <dbReference type="Pfam" id="PF17782"/>
    </source>
</evidence>
<dbReference type="AlphaFoldDB" id="A0A1M6IH29"/>
<dbReference type="InterPro" id="IPR057666">
    <property type="entry name" value="DrpA_SLOG"/>
</dbReference>
<protein>
    <submittedName>
        <fullName evidence="5">DNA processing protein</fullName>
    </submittedName>
</protein>
<dbReference type="STRING" id="198092.SAMN02745194_02321"/>
<organism evidence="5 6">
    <name type="scientific">Muricoccus roseus</name>
    <dbReference type="NCBI Taxonomy" id="198092"/>
    <lineage>
        <taxon>Bacteria</taxon>
        <taxon>Pseudomonadati</taxon>
        <taxon>Pseudomonadota</taxon>
        <taxon>Alphaproteobacteria</taxon>
        <taxon>Acetobacterales</taxon>
        <taxon>Roseomonadaceae</taxon>
        <taxon>Muricoccus</taxon>
    </lineage>
</organism>
<evidence type="ECO:0000259" key="3">
    <source>
        <dbReference type="Pfam" id="PF02481"/>
    </source>
</evidence>
<dbReference type="Gene3D" id="1.10.10.10">
    <property type="entry name" value="Winged helix-like DNA-binding domain superfamily/Winged helix DNA-binding domain"/>
    <property type="match status" value="1"/>
</dbReference>
<evidence type="ECO:0000313" key="5">
    <source>
        <dbReference type="EMBL" id="SHJ33765.1"/>
    </source>
</evidence>
<evidence type="ECO:0000256" key="2">
    <source>
        <dbReference type="SAM" id="MobiDB-lite"/>
    </source>
</evidence>
<dbReference type="Pfam" id="PF02481">
    <property type="entry name" value="DNA_processg_A"/>
    <property type="match status" value="1"/>
</dbReference>
<dbReference type="RefSeq" id="WP_073134863.1">
    <property type="nucleotide sequence ID" value="NZ_FQZF01000012.1"/>
</dbReference>
<name>A0A1M6IH29_9PROT</name>
<dbReference type="NCBIfam" id="TIGR00732">
    <property type="entry name" value="dprA"/>
    <property type="match status" value="1"/>
</dbReference>
<dbReference type="Pfam" id="PF21102">
    <property type="entry name" value="DprA_N"/>
    <property type="match status" value="1"/>
</dbReference>
<dbReference type="PANTHER" id="PTHR43022">
    <property type="entry name" value="PROTEIN SMF"/>
    <property type="match status" value="1"/>
</dbReference>
<evidence type="ECO:0000256" key="1">
    <source>
        <dbReference type="ARBA" id="ARBA00006525"/>
    </source>
</evidence>
<keyword evidence="6" id="KW-1185">Reference proteome</keyword>
<dbReference type="PANTHER" id="PTHR43022:SF1">
    <property type="entry name" value="PROTEIN SMF"/>
    <property type="match status" value="1"/>
</dbReference>
<dbReference type="EMBL" id="FQZF01000012">
    <property type="protein sequence ID" value="SHJ33765.1"/>
    <property type="molecule type" value="Genomic_DNA"/>
</dbReference>